<accession>A0ABR7Q8D2</accession>
<proteinExistence type="predicted"/>
<keyword evidence="2" id="KW-1185">Reference proteome</keyword>
<protein>
    <submittedName>
        <fullName evidence="1">Nucleoid-associated protein</fullName>
    </submittedName>
</protein>
<name>A0ABR7Q8D2_9FLAO</name>
<organism evidence="1 2">
    <name type="scientific">Kordia aestuariivivens</name>
    <dbReference type="NCBI Taxonomy" id="2759037"/>
    <lineage>
        <taxon>Bacteria</taxon>
        <taxon>Pseudomonadati</taxon>
        <taxon>Bacteroidota</taxon>
        <taxon>Flavobacteriia</taxon>
        <taxon>Flavobacteriales</taxon>
        <taxon>Flavobacteriaceae</taxon>
        <taxon>Kordia</taxon>
    </lineage>
</organism>
<gene>
    <name evidence="1" type="ORF">H2O64_09090</name>
</gene>
<dbReference type="Proteomes" id="UP000619238">
    <property type="component" value="Unassembled WGS sequence"/>
</dbReference>
<reference evidence="1 2" key="1">
    <citation type="submission" date="2020-07" db="EMBL/GenBank/DDBJ databases">
        <title>Description of Kordia aestuariivivens sp. nov., isolated from a tidal flat.</title>
        <authorList>
            <person name="Park S."/>
            <person name="Yoon J.-H."/>
        </authorList>
    </citation>
    <scope>NUCLEOTIDE SEQUENCE [LARGE SCALE GENOMIC DNA]</scope>
    <source>
        <strain evidence="1 2">YSTF-M3</strain>
    </source>
</reference>
<dbReference type="EMBL" id="JACGWS010000004">
    <property type="protein sequence ID" value="MBC8754824.1"/>
    <property type="molecule type" value="Genomic_DNA"/>
</dbReference>
<comment type="caution">
    <text evidence="1">The sequence shown here is derived from an EMBL/GenBank/DDBJ whole genome shotgun (WGS) entry which is preliminary data.</text>
</comment>
<evidence type="ECO:0000313" key="2">
    <source>
        <dbReference type="Proteomes" id="UP000619238"/>
    </source>
</evidence>
<sequence>MRINKLQISKVDIEKNEVENIDSSVYGDELLDYLTELFETVISGSSGRRFEFDRKTTEVRVQITRLNNAEDLHDISNVIANRLLIKESDVQKKMDKLNISILKGIIVQAVILDGISEKFIICKADHNDFLDDVNYKLTRGLPVKKKAFKAFVCDLNSTDEIEEVLVYDTNPKDTKYWWKDFLELSKIFTDEYNTEKAFNAIDKGVFNSIKKKYKEDHTYLRNSAVRYFRSNDMFEMNDFLDNGIGNYNPVDSDLDIELLKNKIRELPSKERAPFDNQFTIVKEKVTAYFKRTVSLTDQVTLEIKQDIPENIILAHKDPDGTKYVKIRSDKGYERFKKDNIID</sequence>
<evidence type="ECO:0000313" key="1">
    <source>
        <dbReference type="EMBL" id="MBC8754824.1"/>
    </source>
</evidence>
<dbReference type="RefSeq" id="WP_187561870.1">
    <property type="nucleotide sequence ID" value="NZ_JACGWS010000004.1"/>
</dbReference>